<dbReference type="PANTHER" id="PTHR11493">
    <property type="entry name" value="SULFITE REDUCTASE [NADPH] SUBUNIT BETA-RELATED"/>
    <property type="match status" value="1"/>
</dbReference>
<accession>A0A5C5YF13</accession>
<feature type="domain" description="Nitrite/sulphite reductase 4Fe-4S" evidence="10">
    <location>
        <begin position="439"/>
        <end position="572"/>
    </location>
</feature>
<evidence type="ECO:0000256" key="3">
    <source>
        <dbReference type="ARBA" id="ARBA00010429"/>
    </source>
</evidence>
<evidence type="ECO:0000256" key="2">
    <source>
        <dbReference type="ARBA" id="ARBA00001966"/>
    </source>
</evidence>
<keyword evidence="13" id="KW-1185">Reference proteome</keyword>
<dbReference type="PANTHER" id="PTHR11493:SF47">
    <property type="entry name" value="SULFITE REDUCTASE [NADPH] SUBUNIT BETA"/>
    <property type="match status" value="1"/>
</dbReference>
<dbReference type="GO" id="GO:0016002">
    <property type="term" value="F:sulfite reductase activity"/>
    <property type="evidence" value="ECO:0007669"/>
    <property type="project" value="TreeGrafter"/>
</dbReference>
<gene>
    <name evidence="12" type="primary">sir_2</name>
    <name evidence="12" type="ORF">Pla123a_39340</name>
</gene>
<dbReference type="GO" id="GO:0009337">
    <property type="term" value="C:sulfite reductase complex (NADPH)"/>
    <property type="evidence" value="ECO:0007669"/>
    <property type="project" value="TreeGrafter"/>
</dbReference>
<dbReference type="FunFam" id="3.30.413.10:FF:000014">
    <property type="entry name" value="Sulfite reductase [ferredoxin], chloroplastic"/>
    <property type="match status" value="1"/>
</dbReference>
<feature type="domain" description="Nitrite/sulphite reductase 4Fe-4S" evidence="10">
    <location>
        <begin position="170"/>
        <end position="334"/>
    </location>
</feature>
<keyword evidence="8" id="KW-0408">Iron</keyword>
<dbReference type="Pfam" id="PF03460">
    <property type="entry name" value="NIR_SIR_ferr"/>
    <property type="match status" value="2"/>
</dbReference>
<evidence type="ECO:0000256" key="4">
    <source>
        <dbReference type="ARBA" id="ARBA00022485"/>
    </source>
</evidence>
<dbReference type="EMBL" id="SJPO01000010">
    <property type="protein sequence ID" value="TWT73598.1"/>
    <property type="molecule type" value="Genomic_DNA"/>
</dbReference>
<evidence type="ECO:0000313" key="12">
    <source>
        <dbReference type="EMBL" id="TWT73598.1"/>
    </source>
</evidence>
<dbReference type="InterPro" id="IPR006066">
    <property type="entry name" value="NO2/SO3_Rdtase_FeS/sirohaem_BS"/>
</dbReference>
<dbReference type="GO" id="GO:0050311">
    <property type="term" value="F:sulfite reductase (ferredoxin) activity"/>
    <property type="evidence" value="ECO:0007669"/>
    <property type="project" value="UniProtKB-EC"/>
</dbReference>
<keyword evidence="4" id="KW-0004">4Fe-4S</keyword>
<dbReference type="GO" id="GO:0051539">
    <property type="term" value="F:4 iron, 4 sulfur cluster binding"/>
    <property type="evidence" value="ECO:0007669"/>
    <property type="project" value="UniProtKB-KW"/>
</dbReference>
<dbReference type="GO" id="GO:0000103">
    <property type="term" value="P:sulfate assimilation"/>
    <property type="evidence" value="ECO:0007669"/>
    <property type="project" value="TreeGrafter"/>
</dbReference>
<evidence type="ECO:0000256" key="1">
    <source>
        <dbReference type="ARBA" id="ARBA00001929"/>
    </source>
</evidence>
<dbReference type="Gene3D" id="3.90.480.20">
    <property type="match status" value="2"/>
</dbReference>
<dbReference type="InterPro" id="IPR045854">
    <property type="entry name" value="NO2/SO3_Rdtase_4Fe4S_sf"/>
</dbReference>
<dbReference type="GO" id="GO:0020037">
    <property type="term" value="F:heme binding"/>
    <property type="evidence" value="ECO:0007669"/>
    <property type="project" value="InterPro"/>
</dbReference>
<dbReference type="PROSITE" id="PS00365">
    <property type="entry name" value="NIR_SIR"/>
    <property type="match status" value="1"/>
</dbReference>
<comment type="similarity">
    <text evidence="3">Belongs to the nitrite and sulfite reductase 4Fe-4S domain family.</text>
</comment>
<dbReference type="PRINTS" id="PR00397">
    <property type="entry name" value="SIROHAEM"/>
</dbReference>
<keyword evidence="9" id="KW-0411">Iron-sulfur</keyword>
<dbReference type="SUPFAM" id="SSF56014">
    <property type="entry name" value="Nitrite and sulphite reductase 4Fe-4S domain-like"/>
    <property type="match status" value="2"/>
</dbReference>
<organism evidence="12 13">
    <name type="scientific">Posidoniimonas polymericola</name>
    <dbReference type="NCBI Taxonomy" id="2528002"/>
    <lineage>
        <taxon>Bacteria</taxon>
        <taxon>Pseudomonadati</taxon>
        <taxon>Planctomycetota</taxon>
        <taxon>Planctomycetia</taxon>
        <taxon>Pirellulales</taxon>
        <taxon>Lacipirellulaceae</taxon>
        <taxon>Posidoniimonas</taxon>
    </lineage>
</organism>
<feature type="domain" description="Nitrite/Sulfite reductase ferredoxin-like" evidence="11">
    <location>
        <begin position="73"/>
        <end position="133"/>
    </location>
</feature>
<evidence type="ECO:0000256" key="9">
    <source>
        <dbReference type="ARBA" id="ARBA00023014"/>
    </source>
</evidence>
<evidence type="ECO:0000259" key="10">
    <source>
        <dbReference type="Pfam" id="PF01077"/>
    </source>
</evidence>
<keyword evidence="7 12" id="KW-0560">Oxidoreductase</keyword>
<evidence type="ECO:0000256" key="6">
    <source>
        <dbReference type="ARBA" id="ARBA00022723"/>
    </source>
</evidence>
<dbReference type="AlphaFoldDB" id="A0A5C5YF13"/>
<name>A0A5C5YF13_9BACT</name>
<dbReference type="Gene3D" id="3.30.413.10">
    <property type="entry name" value="Sulfite Reductase Hemoprotein, domain 1"/>
    <property type="match status" value="2"/>
</dbReference>
<keyword evidence="5" id="KW-0349">Heme</keyword>
<dbReference type="InterPro" id="IPR005117">
    <property type="entry name" value="NiRdtase/SiRdtase_haem-b_fer"/>
</dbReference>
<reference evidence="12 13" key="1">
    <citation type="submission" date="2019-02" db="EMBL/GenBank/DDBJ databases">
        <title>Deep-cultivation of Planctomycetes and their phenomic and genomic characterization uncovers novel biology.</title>
        <authorList>
            <person name="Wiegand S."/>
            <person name="Jogler M."/>
            <person name="Boedeker C."/>
            <person name="Pinto D."/>
            <person name="Vollmers J."/>
            <person name="Rivas-Marin E."/>
            <person name="Kohn T."/>
            <person name="Peeters S.H."/>
            <person name="Heuer A."/>
            <person name="Rast P."/>
            <person name="Oberbeckmann S."/>
            <person name="Bunk B."/>
            <person name="Jeske O."/>
            <person name="Meyerdierks A."/>
            <person name="Storesund J.E."/>
            <person name="Kallscheuer N."/>
            <person name="Luecker S."/>
            <person name="Lage O.M."/>
            <person name="Pohl T."/>
            <person name="Merkel B.J."/>
            <person name="Hornburger P."/>
            <person name="Mueller R.-W."/>
            <person name="Bruemmer F."/>
            <person name="Labrenz M."/>
            <person name="Spormann A.M."/>
            <person name="Op Den Camp H."/>
            <person name="Overmann J."/>
            <person name="Amann R."/>
            <person name="Jetten M.S.M."/>
            <person name="Mascher T."/>
            <person name="Medema M.H."/>
            <person name="Devos D.P."/>
            <person name="Kaster A.-K."/>
            <person name="Ovreas L."/>
            <person name="Rohde M."/>
            <person name="Galperin M.Y."/>
            <person name="Jogler C."/>
        </authorList>
    </citation>
    <scope>NUCLEOTIDE SEQUENCE [LARGE SCALE GENOMIC DNA]</scope>
    <source>
        <strain evidence="12 13">Pla123a</strain>
    </source>
</reference>
<dbReference type="NCBIfam" id="NF010029">
    <property type="entry name" value="PRK13504.1"/>
    <property type="match status" value="1"/>
</dbReference>
<comment type="cofactor">
    <cofactor evidence="2">
        <name>[4Fe-4S] cluster</name>
        <dbReference type="ChEBI" id="CHEBI:49883"/>
    </cofactor>
</comment>
<dbReference type="GO" id="GO:0046872">
    <property type="term" value="F:metal ion binding"/>
    <property type="evidence" value="ECO:0007669"/>
    <property type="project" value="UniProtKB-KW"/>
</dbReference>
<dbReference type="InterPro" id="IPR036136">
    <property type="entry name" value="Nit/Sulf_reduc_fer-like_dom_sf"/>
</dbReference>
<dbReference type="InterPro" id="IPR045169">
    <property type="entry name" value="NO2/SO3_Rdtase_4Fe4S_prot"/>
</dbReference>
<dbReference type="EC" id="1.8.7.1" evidence="12"/>
<protein>
    <submittedName>
        <fullName evidence="12">Sulfite reductase [ferredoxin]</fullName>
        <ecNumber evidence="12">1.8.7.1</ecNumber>
    </submittedName>
</protein>
<comment type="caution">
    <text evidence="12">The sequence shown here is derived from an EMBL/GenBank/DDBJ whole genome shotgun (WGS) entry which is preliminary data.</text>
</comment>
<evidence type="ECO:0000313" key="13">
    <source>
        <dbReference type="Proteomes" id="UP000318478"/>
    </source>
</evidence>
<comment type="cofactor">
    <cofactor evidence="1">
        <name>siroheme</name>
        <dbReference type="ChEBI" id="CHEBI:60052"/>
    </cofactor>
</comment>
<dbReference type="RefSeq" id="WP_146590072.1">
    <property type="nucleotide sequence ID" value="NZ_SJPO01000010.1"/>
</dbReference>
<dbReference type="Pfam" id="PF01077">
    <property type="entry name" value="NIR_SIR"/>
    <property type="match status" value="2"/>
</dbReference>
<evidence type="ECO:0000256" key="7">
    <source>
        <dbReference type="ARBA" id="ARBA00023002"/>
    </source>
</evidence>
<sequence>MSEAEEKLSAVEGIKSESNYLRGNIAEELVDGNPNLGKDTIQLIKFHGSYEQDDRDRRKEAKEKKIAGGKYYSYMIRIAMPGGLISSPQLLAQLDLCDEVGNSTLRVTTRQGLQLHGVLKGNLKKVIRRINEVGLTTIAACGDVRRNVMCSPAPYKNNPVYDQLQAMADKVADETMPRTTAYHELWLTDENGEKTLAAGGAPKDDEPLYGATYLPRKFKMGVALPGDNSADVYSQDIGMLGIVEQTSEGDTVVGYNFVVGGGFGVTPSAAKTFARVATPLGYVPADKVVDVVKAVMKVQRDYGNRSDRKRARMKYLIHDWGMDKFKQKVEEYLGDAIEDSRPMVVNGHDDGMGWREQGDGLWFYGLNIENGRIKDEGDYRLKSALREICTTLAPPMRMTPHQGVIFCDIKPEDKERLESILKSHGVPLTDEFTTVRRWSMACPALPLCGLAVTESERVLPSMMDDLESELDTLGLSDARFTTRMTGCPNGCARPYNSDIGLVGKTKGKYTLFLGGRVEGDRLNWIYKDLVPEEDVVSTLKPVLEHYKQGRNDGESFGDYCDRIGKDDLLAACDA</sequence>
<dbReference type="Proteomes" id="UP000318478">
    <property type="component" value="Unassembled WGS sequence"/>
</dbReference>
<evidence type="ECO:0000259" key="11">
    <source>
        <dbReference type="Pfam" id="PF03460"/>
    </source>
</evidence>
<keyword evidence="6" id="KW-0479">Metal-binding</keyword>
<dbReference type="SUPFAM" id="SSF55124">
    <property type="entry name" value="Nitrite/Sulfite reductase N-terminal domain-like"/>
    <property type="match status" value="2"/>
</dbReference>
<evidence type="ECO:0000256" key="8">
    <source>
        <dbReference type="ARBA" id="ARBA00023004"/>
    </source>
</evidence>
<dbReference type="OrthoDB" id="9803707at2"/>
<dbReference type="InterPro" id="IPR006067">
    <property type="entry name" value="NO2/SO3_Rdtase_4Fe4S_dom"/>
</dbReference>
<feature type="domain" description="Nitrite/Sulfite reductase ferredoxin-like" evidence="11">
    <location>
        <begin position="356"/>
        <end position="423"/>
    </location>
</feature>
<evidence type="ECO:0000256" key="5">
    <source>
        <dbReference type="ARBA" id="ARBA00022617"/>
    </source>
</evidence>
<proteinExistence type="inferred from homology"/>